<protein>
    <submittedName>
        <fullName evidence="1">Uncharacterized protein</fullName>
    </submittedName>
</protein>
<accession>A0ACB8Z5L6</accession>
<name>A0ACB8Z5L6_ARCLA</name>
<reference evidence="1 2" key="2">
    <citation type="journal article" date="2022" name="Mol. Ecol. Resour.">
        <title>The genomes of chicory, endive, great burdock and yacon provide insights into Asteraceae paleo-polyploidization history and plant inulin production.</title>
        <authorList>
            <person name="Fan W."/>
            <person name="Wang S."/>
            <person name="Wang H."/>
            <person name="Wang A."/>
            <person name="Jiang F."/>
            <person name="Liu H."/>
            <person name="Zhao H."/>
            <person name="Xu D."/>
            <person name="Zhang Y."/>
        </authorList>
    </citation>
    <scope>NUCLEOTIDE SEQUENCE [LARGE SCALE GENOMIC DNA]</scope>
    <source>
        <strain evidence="2">cv. Niubang</strain>
    </source>
</reference>
<gene>
    <name evidence="1" type="ORF">L6452_32784</name>
</gene>
<dbReference type="EMBL" id="CM042057">
    <property type="protein sequence ID" value="KAI3692959.1"/>
    <property type="molecule type" value="Genomic_DNA"/>
</dbReference>
<comment type="caution">
    <text evidence="1">The sequence shown here is derived from an EMBL/GenBank/DDBJ whole genome shotgun (WGS) entry which is preliminary data.</text>
</comment>
<reference evidence="2" key="1">
    <citation type="journal article" date="2022" name="Mol. Ecol. Resour.">
        <title>The genomes of chicory, endive, great burdock and yacon provide insights into Asteraceae palaeo-polyploidization history and plant inulin production.</title>
        <authorList>
            <person name="Fan W."/>
            <person name="Wang S."/>
            <person name="Wang H."/>
            <person name="Wang A."/>
            <person name="Jiang F."/>
            <person name="Liu H."/>
            <person name="Zhao H."/>
            <person name="Xu D."/>
            <person name="Zhang Y."/>
        </authorList>
    </citation>
    <scope>NUCLEOTIDE SEQUENCE [LARGE SCALE GENOMIC DNA]</scope>
    <source>
        <strain evidence="2">cv. Niubang</strain>
    </source>
</reference>
<keyword evidence="2" id="KW-1185">Reference proteome</keyword>
<evidence type="ECO:0000313" key="1">
    <source>
        <dbReference type="EMBL" id="KAI3692959.1"/>
    </source>
</evidence>
<evidence type="ECO:0000313" key="2">
    <source>
        <dbReference type="Proteomes" id="UP001055879"/>
    </source>
</evidence>
<sequence length="100" mass="11510">MNHNIFRRISGYVTQEDLLFLFLIVEETLLYSTLLRLHGERTDTKARVRDLLEELGLQNVTGERIEAGTHHGISGCEKQQPRSLTQIRILHFSHGVLCLL</sequence>
<dbReference type="Proteomes" id="UP001055879">
    <property type="component" value="Linkage Group LG11"/>
</dbReference>
<organism evidence="1 2">
    <name type="scientific">Arctium lappa</name>
    <name type="common">Greater burdock</name>
    <name type="synonym">Lappa major</name>
    <dbReference type="NCBI Taxonomy" id="4217"/>
    <lineage>
        <taxon>Eukaryota</taxon>
        <taxon>Viridiplantae</taxon>
        <taxon>Streptophyta</taxon>
        <taxon>Embryophyta</taxon>
        <taxon>Tracheophyta</taxon>
        <taxon>Spermatophyta</taxon>
        <taxon>Magnoliopsida</taxon>
        <taxon>eudicotyledons</taxon>
        <taxon>Gunneridae</taxon>
        <taxon>Pentapetalae</taxon>
        <taxon>asterids</taxon>
        <taxon>campanulids</taxon>
        <taxon>Asterales</taxon>
        <taxon>Asteraceae</taxon>
        <taxon>Carduoideae</taxon>
        <taxon>Cardueae</taxon>
        <taxon>Arctiinae</taxon>
        <taxon>Arctium</taxon>
    </lineage>
</organism>
<proteinExistence type="predicted"/>